<proteinExistence type="predicted"/>
<evidence type="ECO:0000313" key="2">
    <source>
        <dbReference type="EMBL" id="PWZ19021.1"/>
    </source>
</evidence>
<evidence type="ECO:0000256" key="1">
    <source>
        <dbReference type="SAM" id="Phobius"/>
    </source>
</evidence>
<comment type="caution">
    <text evidence="2">The sequence shown here is derived from an EMBL/GenBank/DDBJ whole genome shotgun (WGS) entry which is preliminary data.</text>
</comment>
<dbReference type="Proteomes" id="UP000251960">
    <property type="component" value="Chromosome 6"/>
</dbReference>
<keyword evidence="1" id="KW-0472">Membrane</keyword>
<protein>
    <submittedName>
        <fullName evidence="2">Uncharacterized protein</fullName>
    </submittedName>
</protein>
<dbReference type="EMBL" id="NCVQ01000007">
    <property type="protein sequence ID" value="PWZ19021.1"/>
    <property type="molecule type" value="Genomic_DNA"/>
</dbReference>
<accession>A0A3L6EG56</accession>
<dbReference type="AlphaFoldDB" id="A0A3L6EG56"/>
<reference evidence="2" key="1">
    <citation type="journal article" date="2018" name="Nat. Genet.">
        <title>Extensive intraspecific gene order and gene structural variations between Mo17 and other maize genomes.</title>
        <authorList>
            <person name="Sun S."/>
            <person name="Zhou Y."/>
            <person name="Chen J."/>
            <person name="Shi J."/>
            <person name="Zhao H."/>
            <person name="Zhao H."/>
            <person name="Song W."/>
            <person name="Zhang M."/>
            <person name="Cui Y."/>
            <person name="Dong X."/>
            <person name="Liu H."/>
            <person name="Ma X."/>
            <person name="Jiao Y."/>
            <person name="Wang B."/>
            <person name="Wei X."/>
            <person name="Stein J.C."/>
            <person name="Glaubitz J.C."/>
            <person name="Lu F."/>
            <person name="Yu G."/>
            <person name="Liang C."/>
            <person name="Fengler K."/>
            <person name="Li B."/>
            <person name="Rafalski A."/>
            <person name="Schnable P.S."/>
            <person name="Ware D.H."/>
            <person name="Buckler E.S."/>
            <person name="Lai J."/>
        </authorList>
    </citation>
    <scope>NUCLEOTIDE SEQUENCE [LARGE SCALE GENOMIC DNA]</scope>
    <source>
        <tissue evidence="2">Seedling</tissue>
    </source>
</reference>
<gene>
    <name evidence="2" type="ORF">Zm00014a_000060</name>
</gene>
<name>A0A3L6EG56_MAIZE</name>
<keyword evidence="1" id="KW-0812">Transmembrane</keyword>
<organism evidence="2">
    <name type="scientific">Zea mays</name>
    <name type="common">Maize</name>
    <dbReference type="NCBI Taxonomy" id="4577"/>
    <lineage>
        <taxon>Eukaryota</taxon>
        <taxon>Viridiplantae</taxon>
        <taxon>Streptophyta</taxon>
        <taxon>Embryophyta</taxon>
        <taxon>Tracheophyta</taxon>
        <taxon>Spermatophyta</taxon>
        <taxon>Magnoliopsida</taxon>
        <taxon>Liliopsida</taxon>
        <taxon>Poales</taxon>
        <taxon>Poaceae</taxon>
        <taxon>PACMAD clade</taxon>
        <taxon>Panicoideae</taxon>
        <taxon>Andropogonodae</taxon>
        <taxon>Andropogoneae</taxon>
        <taxon>Tripsacinae</taxon>
        <taxon>Zea</taxon>
    </lineage>
</organism>
<feature type="transmembrane region" description="Helical" evidence="1">
    <location>
        <begin position="24"/>
        <end position="43"/>
    </location>
</feature>
<sequence length="48" mass="5410">MLKSLVDFLPFCSGFSTGLSRMVLRSWVCVILGMDMMTTLMVMDTGMR</sequence>
<keyword evidence="1" id="KW-1133">Transmembrane helix</keyword>